<evidence type="ECO:0000313" key="4">
    <source>
        <dbReference type="EMBL" id="SDM53315.1"/>
    </source>
</evidence>
<sequence length="203" mass="21320">MKTMRFYSSLALLALLVSFASTSFAQVGFTLHGTLASPTLDDVNNKVRPGVGAGLKVFLGPQVAVGAAVKYISLKYDKTEAVGQELTNTTSLVPITGTLDLYLTKGAVRPYIGGEAGAYIRSTKVRFNGNEISSSSATKFGAAPKAGVMFALGNVGVFAEGTYHFIFGSKDGSANTGTPNNIEWKNPDKLWGLNVGVTFGIPN</sequence>
<protein>
    <submittedName>
        <fullName evidence="4">Outer membrane protein beta-barrel domain-containing protein</fullName>
    </submittedName>
</protein>
<gene>
    <name evidence="4" type="ORF">SAMN04488090_3619</name>
</gene>
<dbReference type="EMBL" id="FNGS01000007">
    <property type="protein sequence ID" value="SDM53315.1"/>
    <property type="molecule type" value="Genomic_DNA"/>
</dbReference>
<feature type="chain" id="PRO_5011467070" evidence="2">
    <location>
        <begin position="26"/>
        <end position="203"/>
    </location>
</feature>
<name>A0A1G9U1A3_9BACT</name>
<dbReference type="Proteomes" id="UP000198901">
    <property type="component" value="Unassembled WGS sequence"/>
</dbReference>
<dbReference type="RefSeq" id="WP_176785602.1">
    <property type="nucleotide sequence ID" value="NZ_FNGS01000007.1"/>
</dbReference>
<feature type="domain" description="Outer membrane protein beta-barrel" evidence="3">
    <location>
        <begin position="12"/>
        <end position="165"/>
    </location>
</feature>
<evidence type="ECO:0000259" key="3">
    <source>
        <dbReference type="Pfam" id="PF13505"/>
    </source>
</evidence>
<organism evidence="4 5">
    <name type="scientific">Siphonobacter aquaeclarae</name>
    <dbReference type="NCBI Taxonomy" id="563176"/>
    <lineage>
        <taxon>Bacteria</taxon>
        <taxon>Pseudomonadati</taxon>
        <taxon>Bacteroidota</taxon>
        <taxon>Cytophagia</taxon>
        <taxon>Cytophagales</taxon>
        <taxon>Cytophagaceae</taxon>
        <taxon>Siphonobacter</taxon>
    </lineage>
</organism>
<reference evidence="4 5" key="1">
    <citation type="submission" date="2016-10" db="EMBL/GenBank/DDBJ databases">
        <authorList>
            <person name="de Groot N.N."/>
        </authorList>
    </citation>
    <scope>NUCLEOTIDE SEQUENCE [LARGE SCALE GENOMIC DNA]</scope>
    <source>
        <strain evidence="4 5">DSM 21668</strain>
    </source>
</reference>
<feature type="signal peptide" evidence="2">
    <location>
        <begin position="1"/>
        <end position="25"/>
    </location>
</feature>
<dbReference type="AlphaFoldDB" id="A0A1G9U1A3"/>
<proteinExistence type="predicted"/>
<dbReference type="Gene3D" id="2.40.160.20">
    <property type="match status" value="1"/>
</dbReference>
<dbReference type="SUPFAM" id="SSF56925">
    <property type="entry name" value="OMPA-like"/>
    <property type="match status" value="1"/>
</dbReference>
<dbReference type="InterPro" id="IPR027385">
    <property type="entry name" value="Beta-barrel_OMP"/>
</dbReference>
<dbReference type="InterPro" id="IPR011250">
    <property type="entry name" value="OMP/PagP_B-barrel"/>
</dbReference>
<dbReference type="STRING" id="563176.SAMN04488090_3619"/>
<keyword evidence="1 2" id="KW-0732">Signal</keyword>
<accession>A0A1G9U1A3</accession>
<dbReference type="Pfam" id="PF13505">
    <property type="entry name" value="OMP_b-brl"/>
    <property type="match status" value="1"/>
</dbReference>
<keyword evidence="5" id="KW-1185">Reference proteome</keyword>
<evidence type="ECO:0000256" key="2">
    <source>
        <dbReference type="SAM" id="SignalP"/>
    </source>
</evidence>
<evidence type="ECO:0000256" key="1">
    <source>
        <dbReference type="ARBA" id="ARBA00022729"/>
    </source>
</evidence>
<evidence type="ECO:0000313" key="5">
    <source>
        <dbReference type="Proteomes" id="UP000198901"/>
    </source>
</evidence>